<proteinExistence type="inferred from homology"/>
<protein>
    <submittedName>
        <fullName evidence="5">Extracellular solute-binding protein</fullName>
    </submittedName>
</protein>
<name>A0A4R4W8C2_9ACTN</name>
<dbReference type="PANTHER" id="PTHR43649:SF31">
    <property type="entry name" value="SN-GLYCEROL-3-PHOSPHATE-BINDING PERIPLASMIC PROTEIN UGPB"/>
    <property type="match status" value="1"/>
</dbReference>
<comment type="subcellular location">
    <subcellularLocation>
        <location evidence="1">Cell envelope</location>
    </subcellularLocation>
</comment>
<dbReference type="PROSITE" id="PS51257">
    <property type="entry name" value="PROKAR_LIPOPROTEIN"/>
    <property type="match status" value="1"/>
</dbReference>
<dbReference type="InterPro" id="IPR006311">
    <property type="entry name" value="TAT_signal"/>
</dbReference>
<dbReference type="InterPro" id="IPR050490">
    <property type="entry name" value="Bact_solute-bd_prot1"/>
</dbReference>
<comment type="similarity">
    <text evidence="2">Belongs to the bacterial solute-binding protein 1 family.</text>
</comment>
<evidence type="ECO:0000256" key="4">
    <source>
        <dbReference type="ARBA" id="ARBA00022729"/>
    </source>
</evidence>
<comment type="caution">
    <text evidence="5">The sequence shown here is derived from an EMBL/GenBank/DDBJ whole genome shotgun (WGS) entry which is preliminary data.</text>
</comment>
<dbReference type="SUPFAM" id="SSF53850">
    <property type="entry name" value="Periplasmic binding protein-like II"/>
    <property type="match status" value="1"/>
</dbReference>
<gene>
    <name evidence="5" type="ORF">E1218_32235</name>
</gene>
<reference evidence="5 6" key="1">
    <citation type="submission" date="2019-02" db="EMBL/GenBank/DDBJ databases">
        <title>Draft genome sequences of novel Actinobacteria.</title>
        <authorList>
            <person name="Sahin N."/>
            <person name="Ay H."/>
            <person name="Saygin H."/>
        </authorList>
    </citation>
    <scope>NUCLEOTIDE SEQUENCE [LARGE SCALE GENOMIC DNA]</scope>
    <source>
        <strain evidence="5 6">16K104</strain>
    </source>
</reference>
<evidence type="ECO:0000256" key="2">
    <source>
        <dbReference type="ARBA" id="ARBA00008520"/>
    </source>
</evidence>
<keyword evidence="4" id="KW-0732">Signal</keyword>
<evidence type="ECO:0000256" key="3">
    <source>
        <dbReference type="ARBA" id="ARBA00022448"/>
    </source>
</evidence>
<dbReference type="PANTHER" id="PTHR43649">
    <property type="entry name" value="ARABINOSE-BINDING PROTEIN-RELATED"/>
    <property type="match status" value="1"/>
</dbReference>
<keyword evidence="3" id="KW-0813">Transport</keyword>
<accession>A0A4R4W8C2</accession>
<dbReference type="GO" id="GO:0030313">
    <property type="term" value="C:cell envelope"/>
    <property type="evidence" value="ECO:0007669"/>
    <property type="project" value="UniProtKB-SubCell"/>
</dbReference>
<dbReference type="Gene3D" id="3.40.190.10">
    <property type="entry name" value="Periplasmic binding protein-like II"/>
    <property type="match status" value="1"/>
</dbReference>
<organism evidence="5 6">
    <name type="scientific">Kribbella turkmenica</name>
    <dbReference type="NCBI Taxonomy" id="2530375"/>
    <lineage>
        <taxon>Bacteria</taxon>
        <taxon>Bacillati</taxon>
        <taxon>Actinomycetota</taxon>
        <taxon>Actinomycetes</taxon>
        <taxon>Propionibacteriales</taxon>
        <taxon>Kribbellaceae</taxon>
        <taxon>Kribbella</taxon>
    </lineage>
</organism>
<dbReference type="Proteomes" id="UP000295172">
    <property type="component" value="Unassembled WGS sequence"/>
</dbReference>
<dbReference type="AlphaFoldDB" id="A0A4R4W8C2"/>
<dbReference type="OrthoDB" id="9770625at2"/>
<dbReference type="PROSITE" id="PS51318">
    <property type="entry name" value="TAT"/>
    <property type="match status" value="1"/>
</dbReference>
<keyword evidence="6" id="KW-1185">Reference proteome</keyword>
<dbReference type="Pfam" id="PF01547">
    <property type="entry name" value="SBP_bac_1"/>
    <property type="match status" value="1"/>
</dbReference>
<evidence type="ECO:0000313" key="5">
    <source>
        <dbReference type="EMBL" id="TDD14978.1"/>
    </source>
</evidence>
<dbReference type="InterPro" id="IPR006059">
    <property type="entry name" value="SBP"/>
</dbReference>
<evidence type="ECO:0000313" key="6">
    <source>
        <dbReference type="Proteomes" id="UP000295172"/>
    </source>
</evidence>
<sequence>MESVSRRTLLVGSGAFAAAGLLGACDTAADSGGGGAKSGARTLTWWDHSPNLKPINLKTFTEFEKRPDGAKVQYTLQQTSKMGQALQLAKQSHQLPDITTAAGLDGLPLSSLVEGGWFQPLQLESEALARLKPNLYDGFHRIDGKLYTFPLFHTRTHSTALWFNTELAEKAGLDPAAPPRTFDDFRAAARKMQDASGGGNGWICNLGMTPRLGAQVDDLAESCGFLGAGGQLFRTGEFAYHDPAFLTAIEFLQSMAKDKLMAPGSNTMDDKEARARFATGRIGYYLDGPWCAGVINETLKAFSPKLGGTGLLTPDAGTKPAVYVPPTNGMYHITATAKDAALASKLLSMATTEEYYVGIAKGMARPPLDLKAIDKAGVLPAYKAVVDSFQTEAFLAPSRLLKNPAVSAVQAKSKPITPGLGEIVQGVFSGDVTDLKAELIKLSDAANKQQDANIAAATKAGAKVSRDDFVFPDWTPHVDYGPEKYK</sequence>
<evidence type="ECO:0000256" key="1">
    <source>
        <dbReference type="ARBA" id="ARBA00004196"/>
    </source>
</evidence>
<dbReference type="EMBL" id="SMKR01000213">
    <property type="protein sequence ID" value="TDD14978.1"/>
    <property type="molecule type" value="Genomic_DNA"/>
</dbReference>